<evidence type="ECO:0000256" key="1">
    <source>
        <dbReference type="ARBA" id="ARBA00022729"/>
    </source>
</evidence>
<dbReference type="Gene3D" id="3.40.190.170">
    <property type="entry name" value="Bacterial extracellular solute-binding protein, family 7"/>
    <property type="match status" value="1"/>
</dbReference>
<name>A0A1G6QWM3_9BRAD</name>
<evidence type="ECO:0000256" key="3">
    <source>
        <dbReference type="SAM" id="SignalP"/>
    </source>
</evidence>
<keyword evidence="1 3" id="KW-0732">Signal</keyword>
<sequence length="340" mass="37138">MMRGAVTAVLAVLAIQCSQGALAAETQFKLRASVDTSATHGRTLSAADYLKKLQEKSDGRITTELFHSGQLFRDRDVVKALRQGAVEMAIPGTWVLTGFVPDADVFQLPAFFGQPYPVVYAAADGKIGEIINKQFESKLDVKLLGPWLQLGYQNTYNTNKAIRDFADQAGMKIRNSGGAGQSARAKFFNATPNVTAWPDVPLALSQGTFDGLSSTDESLASAKLWESGVKYGFADREFVGFYVPMISESFYKKLPPDLQKLVVDLWQENIRAYRKSMEEAQTEARHTLEKNGIVFVSPSESALAAVRAKMLPLQDGIAKELRISPALLQQVQADVATAGH</sequence>
<dbReference type="EMBL" id="FMZW01000006">
    <property type="protein sequence ID" value="SDC96127.1"/>
    <property type="molecule type" value="Genomic_DNA"/>
</dbReference>
<organism evidence="4 5">
    <name type="scientific">Bradyrhizobium brasilense</name>
    <dbReference type="NCBI Taxonomy" id="1419277"/>
    <lineage>
        <taxon>Bacteria</taxon>
        <taxon>Pseudomonadati</taxon>
        <taxon>Pseudomonadota</taxon>
        <taxon>Alphaproteobacteria</taxon>
        <taxon>Hyphomicrobiales</taxon>
        <taxon>Nitrobacteraceae</taxon>
        <taxon>Bradyrhizobium</taxon>
    </lineage>
</organism>
<feature type="signal peptide" evidence="3">
    <location>
        <begin position="1"/>
        <end position="23"/>
    </location>
</feature>
<dbReference type="Pfam" id="PF03480">
    <property type="entry name" value="DctP"/>
    <property type="match status" value="1"/>
</dbReference>
<dbReference type="RefSeq" id="WP_092081544.1">
    <property type="nucleotide sequence ID" value="NZ_FMZW01000006.1"/>
</dbReference>
<gene>
    <name evidence="4" type="ORF">SAMN05216337_1006126</name>
</gene>
<dbReference type="AlphaFoldDB" id="A0A1G6QWM3"/>
<evidence type="ECO:0000313" key="5">
    <source>
        <dbReference type="Proteomes" id="UP000199245"/>
    </source>
</evidence>
<keyword evidence="2" id="KW-0175">Coiled coil</keyword>
<protein>
    <submittedName>
        <fullName evidence="4">TRAP-type C4-dicarboxylate transport system, substrate-binding protein</fullName>
    </submittedName>
</protein>
<proteinExistence type="predicted"/>
<reference evidence="4 5" key="1">
    <citation type="submission" date="2016-10" db="EMBL/GenBank/DDBJ databases">
        <authorList>
            <person name="de Groot N.N."/>
        </authorList>
    </citation>
    <scope>NUCLEOTIDE SEQUENCE [LARGE SCALE GENOMIC DNA]</scope>
    <source>
        <strain evidence="4 5">R5</strain>
    </source>
</reference>
<dbReference type="InterPro" id="IPR018389">
    <property type="entry name" value="DctP_fam"/>
</dbReference>
<feature type="coiled-coil region" evidence="2">
    <location>
        <begin position="263"/>
        <end position="290"/>
    </location>
</feature>
<dbReference type="Proteomes" id="UP000199245">
    <property type="component" value="Unassembled WGS sequence"/>
</dbReference>
<evidence type="ECO:0000313" key="4">
    <source>
        <dbReference type="EMBL" id="SDC96127.1"/>
    </source>
</evidence>
<dbReference type="PANTHER" id="PTHR33376:SF4">
    <property type="entry name" value="SIALIC ACID-BINDING PERIPLASMIC PROTEIN SIAP"/>
    <property type="match status" value="1"/>
</dbReference>
<evidence type="ECO:0000256" key="2">
    <source>
        <dbReference type="SAM" id="Coils"/>
    </source>
</evidence>
<dbReference type="GO" id="GO:0055085">
    <property type="term" value="P:transmembrane transport"/>
    <property type="evidence" value="ECO:0007669"/>
    <property type="project" value="InterPro"/>
</dbReference>
<feature type="chain" id="PRO_5011695129" evidence="3">
    <location>
        <begin position="24"/>
        <end position="340"/>
    </location>
</feature>
<dbReference type="InterPro" id="IPR038404">
    <property type="entry name" value="TRAP_DctP_sf"/>
</dbReference>
<dbReference type="NCBIfam" id="NF037995">
    <property type="entry name" value="TRAP_S1"/>
    <property type="match status" value="1"/>
</dbReference>
<dbReference type="PANTHER" id="PTHR33376">
    <property type="match status" value="1"/>
</dbReference>
<accession>A0A1G6QWM3</accession>